<dbReference type="AlphaFoldDB" id="A0A2T0U518"/>
<organism evidence="19 20">
    <name type="scientific">Arcticibacter pallidicorallinus</name>
    <dbReference type="NCBI Taxonomy" id="1259464"/>
    <lineage>
        <taxon>Bacteria</taxon>
        <taxon>Pseudomonadati</taxon>
        <taxon>Bacteroidota</taxon>
        <taxon>Sphingobacteriia</taxon>
        <taxon>Sphingobacteriales</taxon>
        <taxon>Sphingobacteriaceae</taxon>
        <taxon>Arcticibacter</taxon>
    </lineage>
</organism>
<keyword evidence="5" id="KW-0479">Metal-binding</keyword>
<dbReference type="InterPro" id="IPR020476">
    <property type="entry name" value="Nudix_hydrolase"/>
</dbReference>
<dbReference type="GO" id="GO:0006281">
    <property type="term" value="P:DNA repair"/>
    <property type="evidence" value="ECO:0007669"/>
    <property type="project" value="UniProtKB-KW"/>
</dbReference>
<evidence type="ECO:0000256" key="12">
    <source>
        <dbReference type="ARBA" id="ARBA00038905"/>
    </source>
</evidence>
<dbReference type="PROSITE" id="PS51462">
    <property type="entry name" value="NUDIX"/>
    <property type="match status" value="1"/>
</dbReference>
<dbReference type="InterPro" id="IPR000086">
    <property type="entry name" value="NUDIX_hydrolase_dom"/>
</dbReference>
<dbReference type="InterPro" id="IPR020084">
    <property type="entry name" value="NUDIX_hydrolase_CS"/>
</dbReference>
<evidence type="ECO:0000256" key="1">
    <source>
        <dbReference type="ARBA" id="ARBA00001946"/>
    </source>
</evidence>
<comment type="catalytic activity">
    <reaction evidence="11">
        <text>8-oxo-GTP + H2O = 8-oxo-GMP + diphosphate + H(+)</text>
        <dbReference type="Rhea" id="RHEA:67616"/>
        <dbReference type="ChEBI" id="CHEBI:15377"/>
        <dbReference type="ChEBI" id="CHEBI:15378"/>
        <dbReference type="ChEBI" id="CHEBI:33019"/>
        <dbReference type="ChEBI" id="CHEBI:143553"/>
        <dbReference type="ChEBI" id="CHEBI:145694"/>
    </reaction>
</comment>
<name>A0A2T0U518_9SPHI</name>
<dbReference type="GO" id="GO:0044715">
    <property type="term" value="F:8-oxo-dGDP phosphatase activity"/>
    <property type="evidence" value="ECO:0007669"/>
    <property type="project" value="TreeGrafter"/>
</dbReference>
<dbReference type="GO" id="GO:0008413">
    <property type="term" value="F:8-oxo-7,8-dihydroguanosine triphosphate pyrophosphatase activity"/>
    <property type="evidence" value="ECO:0007669"/>
    <property type="project" value="TreeGrafter"/>
</dbReference>
<accession>A0A2T0U518</accession>
<evidence type="ECO:0000256" key="15">
    <source>
        <dbReference type="ARBA" id="ARBA00041979"/>
    </source>
</evidence>
<comment type="similarity">
    <text evidence="2 17">Belongs to the Nudix hydrolase family.</text>
</comment>
<keyword evidence="20" id="KW-1185">Reference proteome</keyword>
<evidence type="ECO:0000313" key="19">
    <source>
        <dbReference type="EMBL" id="PRY53017.1"/>
    </source>
</evidence>
<dbReference type="PRINTS" id="PR00502">
    <property type="entry name" value="NUDIXFAMILY"/>
</dbReference>
<evidence type="ECO:0000313" key="20">
    <source>
        <dbReference type="Proteomes" id="UP000238034"/>
    </source>
</evidence>
<keyword evidence="8" id="KW-0460">Magnesium</keyword>
<dbReference type="CDD" id="cd03425">
    <property type="entry name" value="NUDIX_MutT_NudA_like"/>
    <property type="match status" value="1"/>
</dbReference>
<evidence type="ECO:0000256" key="17">
    <source>
        <dbReference type="RuleBase" id="RU003476"/>
    </source>
</evidence>
<dbReference type="PANTHER" id="PTHR47707:SF1">
    <property type="entry name" value="NUDIX HYDROLASE FAMILY PROTEIN"/>
    <property type="match status" value="1"/>
</dbReference>
<sequence>MIIPVVCALIVDDDGRVLAARRSLSMDLPGKWEFPGGKVELGETPEEALIREIKEELDLVVRVSATLPDYVHHYKEKSIKLIPFVCSVVSGKVSLKEHESWNWFNRNELQQLDWAEADIPILKEYLLIVT</sequence>
<dbReference type="Pfam" id="PF00293">
    <property type="entry name" value="NUDIX"/>
    <property type="match status" value="1"/>
</dbReference>
<dbReference type="InterPro" id="IPR047127">
    <property type="entry name" value="MutT-like"/>
</dbReference>
<dbReference type="GO" id="GO:0044716">
    <property type="term" value="F:8-oxo-GDP phosphatase activity"/>
    <property type="evidence" value="ECO:0007669"/>
    <property type="project" value="TreeGrafter"/>
</dbReference>
<feature type="domain" description="Nudix hydrolase" evidence="18">
    <location>
        <begin position="1"/>
        <end position="126"/>
    </location>
</feature>
<keyword evidence="3" id="KW-0515">Mutator protein</keyword>
<evidence type="ECO:0000256" key="14">
    <source>
        <dbReference type="ARBA" id="ARBA00041592"/>
    </source>
</evidence>
<keyword evidence="4" id="KW-0235">DNA replication</keyword>
<evidence type="ECO:0000256" key="7">
    <source>
        <dbReference type="ARBA" id="ARBA00022801"/>
    </source>
</evidence>
<protein>
    <recommendedName>
        <fullName evidence="13">8-oxo-dGTP diphosphatase</fullName>
        <ecNumber evidence="12">3.6.1.55</ecNumber>
    </recommendedName>
    <alternativeName>
        <fullName evidence="16">7,8-dihydro-8-oxoguanine-triphosphatase</fullName>
    </alternativeName>
    <alternativeName>
        <fullName evidence="15">Mutator protein MutT</fullName>
    </alternativeName>
    <alternativeName>
        <fullName evidence="14">dGTP pyrophosphohydrolase</fullName>
    </alternativeName>
</protein>
<dbReference type="EMBL" id="PVTH01000004">
    <property type="protein sequence ID" value="PRY53017.1"/>
    <property type="molecule type" value="Genomic_DNA"/>
</dbReference>
<proteinExistence type="inferred from homology"/>
<evidence type="ECO:0000256" key="2">
    <source>
        <dbReference type="ARBA" id="ARBA00005582"/>
    </source>
</evidence>
<dbReference type="RefSeq" id="WP_181276714.1">
    <property type="nucleotide sequence ID" value="NZ_PVTH01000004.1"/>
</dbReference>
<keyword evidence="9" id="KW-0234">DNA repair</keyword>
<reference evidence="19 20" key="1">
    <citation type="submission" date="2018-03" db="EMBL/GenBank/DDBJ databases">
        <title>Genomic Encyclopedia of Type Strains, Phase III (KMG-III): the genomes of soil and plant-associated and newly described type strains.</title>
        <authorList>
            <person name="Whitman W."/>
        </authorList>
    </citation>
    <scope>NUCLEOTIDE SEQUENCE [LARGE SCALE GENOMIC DNA]</scope>
    <source>
        <strain evidence="19 20">CGMCC 1.9313</strain>
    </source>
</reference>
<evidence type="ECO:0000256" key="5">
    <source>
        <dbReference type="ARBA" id="ARBA00022723"/>
    </source>
</evidence>
<dbReference type="Gene3D" id="3.90.79.10">
    <property type="entry name" value="Nucleoside Triphosphate Pyrophosphohydrolase"/>
    <property type="match status" value="1"/>
</dbReference>
<dbReference type="GO" id="GO:0035539">
    <property type="term" value="F:8-oxo-7,8-dihydrodeoxyguanosine triphosphate pyrophosphatase activity"/>
    <property type="evidence" value="ECO:0007669"/>
    <property type="project" value="UniProtKB-EC"/>
</dbReference>
<keyword evidence="7 17" id="KW-0378">Hydrolase</keyword>
<keyword evidence="6" id="KW-0227">DNA damage</keyword>
<comment type="catalytic activity">
    <reaction evidence="10">
        <text>8-oxo-dGTP + H2O = 8-oxo-dGMP + diphosphate + H(+)</text>
        <dbReference type="Rhea" id="RHEA:31575"/>
        <dbReference type="ChEBI" id="CHEBI:15377"/>
        <dbReference type="ChEBI" id="CHEBI:15378"/>
        <dbReference type="ChEBI" id="CHEBI:33019"/>
        <dbReference type="ChEBI" id="CHEBI:63224"/>
        <dbReference type="ChEBI" id="CHEBI:77896"/>
        <dbReference type="EC" id="3.6.1.55"/>
    </reaction>
</comment>
<gene>
    <name evidence="19" type="ORF">B0I27_10424</name>
</gene>
<comment type="caution">
    <text evidence="19">The sequence shown here is derived from an EMBL/GenBank/DDBJ whole genome shotgun (WGS) entry which is preliminary data.</text>
</comment>
<evidence type="ECO:0000259" key="18">
    <source>
        <dbReference type="PROSITE" id="PS51462"/>
    </source>
</evidence>
<evidence type="ECO:0000256" key="9">
    <source>
        <dbReference type="ARBA" id="ARBA00023204"/>
    </source>
</evidence>
<evidence type="ECO:0000256" key="13">
    <source>
        <dbReference type="ARBA" id="ARBA00040794"/>
    </source>
</evidence>
<dbReference type="GO" id="GO:0046872">
    <property type="term" value="F:metal ion binding"/>
    <property type="evidence" value="ECO:0007669"/>
    <property type="project" value="UniProtKB-KW"/>
</dbReference>
<dbReference type="GO" id="GO:0006260">
    <property type="term" value="P:DNA replication"/>
    <property type="evidence" value="ECO:0007669"/>
    <property type="project" value="UniProtKB-KW"/>
</dbReference>
<dbReference type="InterPro" id="IPR015797">
    <property type="entry name" value="NUDIX_hydrolase-like_dom_sf"/>
</dbReference>
<dbReference type="EC" id="3.6.1.55" evidence="12"/>
<comment type="cofactor">
    <cofactor evidence="1">
        <name>Mg(2+)</name>
        <dbReference type="ChEBI" id="CHEBI:18420"/>
    </cofactor>
</comment>
<evidence type="ECO:0000256" key="10">
    <source>
        <dbReference type="ARBA" id="ARBA00035861"/>
    </source>
</evidence>
<dbReference type="PROSITE" id="PS00893">
    <property type="entry name" value="NUDIX_BOX"/>
    <property type="match status" value="1"/>
</dbReference>
<evidence type="ECO:0000256" key="3">
    <source>
        <dbReference type="ARBA" id="ARBA00022457"/>
    </source>
</evidence>
<dbReference type="Proteomes" id="UP000238034">
    <property type="component" value="Unassembled WGS sequence"/>
</dbReference>
<dbReference type="SUPFAM" id="SSF55811">
    <property type="entry name" value="Nudix"/>
    <property type="match status" value="1"/>
</dbReference>
<dbReference type="PANTHER" id="PTHR47707">
    <property type="entry name" value="8-OXO-DGTP DIPHOSPHATASE"/>
    <property type="match status" value="1"/>
</dbReference>
<evidence type="ECO:0000256" key="4">
    <source>
        <dbReference type="ARBA" id="ARBA00022705"/>
    </source>
</evidence>
<evidence type="ECO:0000256" key="6">
    <source>
        <dbReference type="ARBA" id="ARBA00022763"/>
    </source>
</evidence>
<evidence type="ECO:0000256" key="11">
    <source>
        <dbReference type="ARBA" id="ARBA00036904"/>
    </source>
</evidence>
<evidence type="ECO:0000256" key="8">
    <source>
        <dbReference type="ARBA" id="ARBA00022842"/>
    </source>
</evidence>
<evidence type="ECO:0000256" key="16">
    <source>
        <dbReference type="ARBA" id="ARBA00042798"/>
    </source>
</evidence>